<dbReference type="AlphaFoldDB" id="A0A0F9ZJS0"/>
<reference evidence="2 3" key="1">
    <citation type="journal article" date="2015" name="Nature">
        <title>rRNA introns, odd ribosomes, and small enigmatic genomes across a large radiation of phyla.</title>
        <authorList>
            <person name="Brown C.T."/>
            <person name="Hug L.A."/>
            <person name="Thomas B.C."/>
            <person name="Sharon I."/>
            <person name="Castelle C.J."/>
            <person name="Singh A."/>
            <person name="Wilkins M.J."/>
            <person name="Williams K.H."/>
            <person name="Banfield J.F."/>
        </authorList>
    </citation>
    <scope>NUCLEOTIDE SEQUENCE [LARGE SCALE GENOMIC DNA]</scope>
</reference>
<dbReference type="STRING" id="1618566.UR35_C0008G0018"/>
<feature type="domain" description="Metallo-beta-lactamase" evidence="1">
    <location>
        <begin position="34"/>
        <end position="106"/>
    </location>
</feature>
<organism evidence="2 3">
    <name type="scientific">Candidatus Woesebacteria bacterium GW2011_GWB1_33_22</name>
    <dbReference type="NCBI Taxonomy" id="1618566"/>
    <lineage>
        <taxon>Bacteria</taxon>
        <taxon>Candidatus Woeseibacteriota</taxon>
    </lineage>
</organism>
<comment type="caution">
    <text evidence="2">The sequence shown here is derived from an EMBL/GenBank/DDBJ whole genome shotgun (WGS) entry which is preliminary data.</text>
</comment>
<dbReference type="InterPro" id="IPR036866">
    <property type="entry name" value="RibonucZ/Hydroxyglut_hydro"/>
</dbReference>
<proteinExistence type="predicted"/>
<dbReference type="CDD" id="cd07731">
    <property type="entry name" value="ComA-like_MBL-fold"/>
    <property type="match status" value="1"/>
</dbReference>
<dbReference type="InterPro" id="IPR035681">
    <property type="entry name" value="ComA-like_MBL"/>
</dbReference>
<evidence type="ECO:0000313" key="3">
    <source>
        <dbReference type="Proteomes" id="UP000034778"/>
    </source>
</evidence>
<dbReference type="Proteomes" id="UP000034778">
    <property type="component" value="Unassembled WGS sequence"/>
</dbReference>
<dbReference type="InterPro" id="IPR001279">
    <property type="entry name" value="Metallo-B-lactamas"/>
</dbReference>
<protein>
    <submittedName>
        <fullName evidence="2">Internalization-related competence protein ComEC/Rec2 protein</fullName>
    </submittedName>
</protein>
<dbReference type="PANTHER" id="PTHR30619">
    <property type="entry name" value="DNA INTERNALIZATION/COMPETENCE PROTEIN COMEC/REC2"/>
    <property type="match status" value="1"/>
</dbReference>
<dbReference type="PANTHER" id="PTHR30619:SF1">
    <property type="entry name" value="RECOMBINATION PROTEIN 2"/>
    <property type="match status" value="1"/>
</dbReference>
<sequence>MVYKSFRNIFVLITIAVWIAVFTIDDNLHIIACDVGQGDAILIQKSNTQVLIDGGPNQKVLDCLGKYMPFWDRQIELVILTHPQEDHYGGLINVFKNYKVDKFGEYNRDSSNVSYQVLRNIPTNRIKLTKGVKVRVGMIYLDMLWPSAQIQNINTNDNGIVTLLKYGQFKALFTADVENAVSDELSVYSEIQNINYLKVNHHGSKNGLSQKLLDAIDPDVAVISVGAKNSYGHPHQEILQMLKNKNIKILRTDEMGDIDYEVKN</sequence>
<dbReference type="SUPFAM" id="SSF56281">
    <property type="entry name" value="Metallo-hydrolase/oxidoreductase"/>
    <property type="match status" value="1"/>
</dbReference>
<name>A0A0F9ZJS0_9BACT</name>
<dbReference type="Pfam" id="PF00753">
    <property type="entry name" value="Lactamase_B"/>
    <property type="match status" value="1"/>
</dbReference>
<dbReference type="EMBL" id="LBOW01000008">
    <property type="protein sequence ID" value="KKP44473.1"/>
    <property type="molecule type" value="Genomic_DNA"/>
</dbReference>
<accession>A0A0F9ZJS0</accession>
<dbReference type="Gene3D" id="3.60.15.10">
    <property type="entry name" value="Ribonuclease Z/Hydroxyacylglutathione hydrolase-like"/>
    <property type="match status" value="1"/>
</dbReference>
<gene>
    <name evidence="2" type="ORF">UR35_C0008G0018</name>
</gene>
<dbReference type="InterPro" id="IPR052159">
    <property type="entry name" value="Competence_DNA_uptake"/>
</dbReference>
<evidence type="ECO:0000313" key="2">
    <source>
        <dbReference type="EMBL" id="KKP44473.1"/>
    </source>
</evidence>
<evidence type="ECO:0000259" key="1">
    <source>
        <dbReference type="Pfam" id="PF00753"/>
    </source>
</evidence>